<gene>
    <name evidence="2" type="ORF">SNAT2548_LOCUS33174</name>
</gene>
<accession>A0A812UVX6</accession>
<proteinExistence type="predicted"/>
<keyword evidence="3" id="KW-1185">Reference proteome</keyword>
<evidence type="ECO:0000313" key="2">
    <source>
        <dbReference type="EMBL" id="CAE7581476.1"/>
    </source>
</evidence>
<dbReference type="EMBL" id="CAJNDS010002744">
    <property type="protein sequence ID" value="CAE7581476.1"/>
    <property type="molecule type" value="Genomic_DNA"/>
</dbReference>
<feature type="compositionally biased region" description="Basic and acidic residues" evidence="1">
    <location>
        <begin position="420"/>
        <end position="429"/>
    </location>
</feature>
<protein>
    <submittedName>
        <fullName evidence="2">Uncharacterized protein</fullName>
    </submittedName>
</protein>
<name>A0A812UVX6_9DINO</name>
<comment type="caution">
    <text evidence="2">The sequence shown here is derived from an EMBL/GenBank/DDBJ whole genome shotgun (WGS) entry which is preliminary data.</text>
</comment>
<sequence length="694" mass="75226">MHAGEGPGPPLELLRATAAALHGSGCWDAALLAEVVRTLDRLAPNQKPPPSGCFVELAEHRCLLLRLSMAMAGTASAEVEPRRSHTLAKPPPAPSSPHSPSFVEEAATLPNILNQSADWRGRYKLKRHTDTWFKAKWQIQFNLNFSETGSLYVTVRWPKFGQPAVARLGRWYKDTGGRGGIAITFEAELPEGRREGGRTRDGQVFSWQGHLVCSRGCPHLEGTARSRVSDLSYEWYVVPPEPLSLLRAPMLDLFGEPDETLMRPYSLLSFNIGFSGPKMEHFAHALRLTPVEGKEPATPLELAAAAVANRHQYSYVHGPPSVGKASRQGVEEETFGLCQTAERHEGDADSGQGCSAAQGWESLAASQARWCSTNEVLSLIGGEQDLAEGSGDEVQMAEPAPGSVERSPTARTGAAVSGDTTERSMRSRVTESPGARSTRSFPLLIPPPLRRASARGGERPPCSIRANPPLGRWGLGASSQRFGGDAQKNEESARQLRLQALSAALDGEDVGRERQLRYAILMRILEVRVLISASLFGDLFLCMEKPSASGLQDLLAPEPYSKLRSSGGESEPSQDQIGDFFVGLLPDESKAFLYRALQLRNSEQVLARLSEDFAASEELMKSALVVAMSGLVAPFTSKGPYPRSSITVDTDHEYHPNEAGGFNIASPAVGVLNSSLRTCGWPQQCREDVAMVQA</sequence>
<feature type="region of interest" description="Disordered" evidence="1">
    <location>
        <begin position="76"/>
        <end position="102"/>
    </location>
</feature>
<evidence type="ECO:0000313" key="3">
    <source>
        <dbReference type="Proteomes" id="UP000604046"/>
    </source>
</evidence>
<dbReference type="AlphaFoldDB" id="A0A812UVX6"/>
<feature type="region of interest" description="Disordered" evidence="1">
    <location>
        <begin position="387"/>
        <end position="470"/>
    </location>
</feature>
<dbReference type="Proteomes" id="UP000604046">
    <property type="component" value="Unassembled WGS sequence"/>
</dbReference>
<reference evidence="2" key="1">
    <citation type="submission" date="2021-02" db="EMBL/GenBank/DDBJ databases">
        <authorList>
            <person name="Dougan E. K."/>
            <person name="Rhodes N."/>
            <person name="Thang M."/>
            <person name="Chan C."/>
        </authorList>
    </citation>
    <scope>NUCLEOTIDE SEQUENCE</scope>
</reference>
<evidence type="ECO:0000256" key="1">
    <source>
        <dbReference type="SAM" id="MobiDB-lite"/>
    </source>
</evidence>
<organism evidence="2 3">
    <name type="scientific">Symbiodinium natans</name>
    <dbReference type="NCBI Taxonomy" id="878477"/>
    <lineage>
        <taxon>Eukaryota</taxon>
        <taxon>Sar</taxon>
        <taxon>Alveolata</taxon>
        <taxon>Dinophyceae</taxon>
        <taxon>Suessiales</taxon>
        <taxon>Symbiodiniaceae</taxon>
        <taxon>Symbiodinium</taxon>
    </lineage>
</organism>